<dbReference type="Pfam" id="PF13443">
    <property type="entry name" value="HTH_26"/>
    <property type="match status" value="1"/>
</dbReference>
<sequence length="67" mass="7733">MPISYKKLFVLMQEKGLTTYRIRKESILSQSTLQNLRRGDNVSTEAIATLCRILHCQPGDIMEYVDD</sequence>
<dbReference type="InterPro" id="IPR001387">
    <property type="entry name" value="Cro/C1-type_HTH"/>
</dbReference>
<feature type="domain" description="HTH cro/C1-type" evidence="1">
    <location>
        <begin position="7"/>
        <end position="67"/>
    </location>
</feature>
<proteinExistence type="predicted"/>
<name>A0A7G8TD93_9FIRM</name>
<dbReference type="Gene3D" id="1.10.260.40">
    <property type="entry name" value="lambda repressor-like DNA-binding domains"/>
    <property type="match status" value="1"/>
</dbReference>
<dbReference type="AlphaFoldDB" id="A0A7G8TD93"/>
<dbReference type="EMBL" id="CP060286">
    <property type="protein sequence ID" value="QNK41584.1"/>
    <property type="molecule type" value="Genomic_DNA"/>
</dbReference>
<reference evidence="2 3" key="1">
    <citation type="submission" date="2020-08" db="EMBL/GenBank/DDBJ databases">
        <title>The isolate Caproiciproducens sp. 7D4C2 produces n-caproate at mildly acidic conditions from hexoses: genome and rBOX comparison with related strains and chain-elongating bacteria.</title>
        <authorList>
            <person name="Esquivel-Elizondo S."/>
            <person name="Bagci C."/>
            <person name="Temovska M."/>
            <person name="Jeon B.S."/>
            <person name="Bessarab I."/>
            <person name="Williams R.B.H."/>
            <person name="Huson D.H."/>
            <person name="Angenent L.T."/>
        </authorList>
    </citation>
    <scope>NUCLEOTIDE SEQUENCE [LARGE SCALE GENOMIC DNA]</scope>
    <source>
        <strain evidence="2 3">7D4C2</strain>
    </source>
</reference>
<dbReference type="Proteomes" id="UP000515909">
    <property type="component" value="Chromosome"/>
</dbReference>
<dbReference type="KEGG" id="cfem:HCR03_04785"/>
<dbReference type="GO" id="GO:0003677">
    <property type="term" value="F:DNA binding"/>
    <property type="evidence" value="ECO:0007669"/>
    <property type="project" value="InterPro"/>
</dbReference>
<dbReference type="SUPFAM" id="SSF47413">
    <property type="entry name" value="lambda repressor-like DNA-binding domains"/>
    <property type="match status" value="1"/>
</dbReference>
<dbReference type="InterPro" id="IPR010982">
    <property type="entry name" value="Lambda_DNA-bd_dom_sf"/>
</dbReference>
<gene>
    <name evidence="2" type="ORF">HCR03_04785</name>
</gene>
<evidence type="ECO:0000313" key="2">
    <source>
        <dbReference type="EMBL" id="QNK41584.1"/>
    </source>
</evidence>
<evidence type="ECO:0000259" key="1">
    <source>
        <dbReference type="Pfam" id="PF13443"/>
    </source>
</evidence>
<protein>
    <submittedName>
        <fullName evidence="2">Helix-turn-helix transcriptional regulator</fullName>
    </submittedName>
</protein>
<evidence type="ECO:0000313" key="3">
    <source>
        <dbReference type="Proteomes" id="UP000515909"/>
    </source>
</evidence>
<organism evidence="2 3">
    <name type="scientific">Caproicibacter fermentans</name>
    <dbReference type="NCBI Taxonomy" id="2576756"/>
    <lineage>
        <taxon>Bacteria</taxon>
        <taxon>Bacillati</taxon>
        <taxon>Bacillota</taxon>
        <taxon>Clostridia</taxon>
        <taxon>Eubacteriales</taxon>
        <taxon>Acutalibacteraceae</taxon>
        <taxon>Caproicibacter</taxon>
    </lineage>
</organism>
<accession>A0A7G8TD93</accession>
<dbReference type="RefSeq" id="WP_187036931.1">
    <property type="nucleotide sequence ID" value="NZ_CP060286.1"/>
</dbReference>